<evidence type="ECO:0000313" key="4">
    <source>
        <dbReference type="EMBL" id="ABG58811.1"/>
    </source>
</evidence>
<dbReference type="KEGG" id="chu:CHU_1540"/>
<evidence type="ECO:0000313" key="5">
    <source>
        <dbReference type="Proteomes" id="UP000001822"/>
    </source>
</evidence>
<sequence>MTNIEKYISELVGNHDCVIVPGLGAFIAQATSADIHPITHKFTAPGRTLGFNAQIKVNDGLLAAEISRNENVSFQEATNTIEEFVKTFNSTLALYKHYNLSEIGRFFYNVEGKLEFEPDYRVNFSSDSFGLTDFTFKPIERNTFDMNQPTKHRTAKDQTSKEEPSTVGEKKKTTTFAKVLFVLMPLLVLVGAAGFVRYSQNQDISMGGVNIFESLGLKKEAVTVTDTAATAEVLVKDTLTYTTEETPVEALAQTEEVPVMEEVVIETKTTANTSAKKVQNIAPGEVVSGTFYVIIGSFKNESNADKLYSKLTDSGKQVVKLPVDANGFYKVAVGSFESLEKANSEMANLEPSYSGIWVKKY</sequence>
<dbReference type="InterPro" id="IPR041268">
    <property type="entry name" value="HU-CCDC81_bac_2"/>
</dbReference>
<dbReference type="Gene3D" id="3.30.70.1070">
    <property type="entry name" value="Sporulation related repeat"/>
    <property type="match status" value="1"/>
</dbReference>
<dbReference type="InterPro" id="IPR007730">
    <property type="entry name" value="SPOR-like_dom"/>
</dbReference>
<dbReference type="Pfam" id="PF18174">
    <property type="entry name" value="HU-CCDC81_bac_1"/>
    <property type="match status" value="1"/>
</dbReference>
<keyword evidence="2" id="KW-0472">Membrane</keyword>
<dbReference type="OrthoDB" id="653949at2"/>
<feature type="region of interest" description="Disordered" evidence="1">
    <location>
        <begin position="147"/>
        <end position="168"/>
    </location>
</feature>
<dbReference type="AlphaFoldDB" id="A0A6N4SR04"/>
<organism evidence="4 5">
    <name type="scientific">Cytophaga hutchinsonii (strain ATCC 33406 / DSM 1761 / CIP 103989 / NBRC 15051 / NCIMB 9469 / D465)</name>
    <dbReference type="NCBI Taxonomy" id="269798"/>
    <lineage>
        <taxon>Bacteria</taxon>
        <taxon>Pseudomonadati</taxon>
        <taxon>Bacteroidota</taxon>
        <taxon>Cytophagia</taxon>
        <taxon>Cytophagales</taxon>
        <taxon>Cytophagaceae</taxon>
        <taxon>Cytophaga</taxon>
    </lineage>
</organism>
<feature type="transmembrane region" description="Helical" evidence="2">
    <location>
        <begin position="179"/>
        <end position="198"/>
    </location>
</feature>
<dbReference type="GO" id="GO:0042834">
    <property type="term" value="F:peptidoglycan binding"/>
    <property type="evidence" value="ECO:0007669"/>
    <property type="project" value="InterPro"/>
</dbReference>
<dbReference type="InterPro" id="IPR040495">
    <property type="entry name" value="HU-CCDC81_bac_1"/>
</dbReference>
<dbReference type="PROSITE" id="PS51724">
    <property type="entry name" value="SPOR"/>
    <property type="match status" value="1"/>
</dbReference>
<dbReference type="RefSeq" id="WP_011584926.1">
    <property type="nucleotide sequence ID" value="NC_008255.1"/>
</dbReference>
<dbReference type="EMBL" id="CP000383">
    <property type="protein sequence ID" value="ABG58811.1"/>
    <property type="molecule type" value="Genomic_DNA"/>
</dbReference>
<name>A0A6N4SR04_CYTH3</name>
<evidence type="ECO:0000256" key="2">
    <source>
        <dbReference type="SAM" id="Phobius"/>
    </source>
</evidence>
<feature type="domain" description="SPOR" evidence="3">
    <location>
        <begin position="285"/>
        <end position="361"/>
    </location>
</feature>
<feature type="compositionally biased region" description="Basic and acidic residues" evidence="1">
    <location>
        <begin position="155"/>
        <end position="168"/>
    </location>
</feature>
<dbReference type="Proteomes" id="UP000001822">
    <property type="component" value="Chromosome"/>
</dbReference>
<evidence type="ECO:0000256" key="1">
    <source>
        <dbReference type="SAM" id="MobiDB-lite"/>
    </source>
</evidence>
<keyword evidence="5" id="KW-1185">Reference proteome</keyword>
<dbReference type="Pfam" id="PF18175">
    <property type="entry name" value="HU-CCDC81_bac_2"/>
    <property type="match status" value="1"/>
</dbReference>
<reference evidence="4 5" key="1">
    <citation type="journal article" date="2007" name="Appl. Environ. Microbiol.">
        <title>Genome sequence of the cellulolytic gliding bacterium Cytophaga hutchinsonii.</title>
        <authorList>
            <person name="Xie G."/>
            <person name="Bruce D.C."/>
            <person name="Challacombe J.F."/>
            <person name="Chertkov O."/>
            <person name="Detter J.C."/>
            <person name="Gilna P."/>
            <person name="Han C.S."/>
            <person name="Lucas S."/>
            <person name="Misra M."/>
            <person name="Myers G.L."/>
            <person name="Richardson P."/>
            <person name="Tapia R."/>
            <person name="Thayer N."/>
            <person name="Thompson L.S."/>
            <person name="Brettin T.S."/>
            <person name="Henrissat B."/>
            <person name="Wilson D.B."/>
            <person name="McBride M.J."/>
        </authorList>
    </citation>
    <scope>NUCLEOTIDE SEQUENCE [LARGE SCALE GENOMIC DNA]</scope>
    <source>
        <strain evidence="5">ATCC 33406 / DSM 1761 / CIP 103989 / NBRC 15051 / NCIMB 9469 / D465</strain>
    </source>
</reference>
<evidence type="ECO:0000259" key="3">
    <source>
        <dbReference type="PROSITE" id="PS51724"/>
    </source>
</evidence>
<gene>
    <name evidence="4" type="ordered locus">CHU_1540</name>
</gene>
<dbReference type="Pfam" id="PF05036">
    <property type="entry name" value="SPOR"/>
    <property type="match status" value="1"/>
</dbReference>
<dbReference type="InterPro" id="IPR036680">
    <property type="entry name" value="SPOR-like_sf"/>
</dbReference>
<proteinExistence type="predicted"/>
<protein>
    <recommendedName>
        <fullName evidence="3">SPOR domain-containing protein</fullName>
    </recommendedName>
</protein>
<keyword evidence="2" id="KW-1133">Transmembrane helix</keyword>
<dbReference type="SUPFAM" id="SSF110997">
    <property type="entry name" value="Sporulation related repeat"/>
    <property type="match status" value="1"/>
</dbReference>
<accession>A0A6N4SR04</accession>
<keyword evidence="2" id="KW-0812">Transmembrane</keyword>